<keyword evidence="5 6" id="KW-0472">Membrane</keyword>
<feature type="transmembrane region" description="Helical" evidence="6">
    <location>
        <begin position="217"/>
        <end position="239"/>
    </location>
</feature>
<reference evidence="8" key="1">
    <citation type="journal article" date="2014" name="Int. J. Syst. Evol. Microbiol.">
        <title>Complete genome sequence of Corynebacterium casei LMG S-19264T (=DSM 44701T), isolated from a smear-ripened cheese.</title>
        <authorList>
            <consortium name="US DOE Joint Genome Institute (JGI-PGF)"/>
            <person name="Walter F."/>
            <person name="Albersmeier A."/>
            <person name="Kalinowski J."/>
            <person name="Ruckert C."/>
        </authorList>
    </citation>
    <scope>NUCLEOTIDE SEQUENCE</scope>
    <source>
        <strain evidence="8">CGMCC 1.7081</strain>
    </source>
</reference>
<feature type="transmembrane region" description="Helical" evidence="6">
    <location>
        <begin position="35"/>
        <end position="57"/>
    </location>
</feature>
<feature type="transmembrane region" description="Helical" evidence="6">
    <location>
        <begin position="7"/>
        <end position="29"/>
    </location>
</feature>
<dbReference type="InterPro" id="IPR000620">
    <property type="entry name" value="EamA_dom"/>
</dbReference>
<gene>
    <name evidence="8" type="ORF">GCM10010961_03010</name>
</gene>
<sequence>MVEKRAIDLFGAATLTGFALLLSFNQVVIKLTATGIAPVFQAGLRSALAAIVLLIWIRARGISLRMTPATLAWASVSGLIFTFQFIALFIALDLTTVSRASVIFYSMPVWLGLAAHLWLPGEKLSGARLVGMALAMAGVALAMLDRSGGSASLWGDLLALAGALGWATVALLTRVTPLSTVQPSVQLFFQAVISAPVMLGLAPLFGDLWREPHLAHVAGLLFQGILVMGLGFVFWLHLLSIYRASSVASFSFLSPVFSVALGWLLLGEQVGPGIWGALALVAAGIVLINRMPARPGA</sequence>
<comment type="caution">
    <text evidence="8">The sequence shown here is derived from an EMBL/GenBank/DDBJ whole genome shotgun (WGS) entry which is preliminary data.</text>
</comment>
<feature type="transmembrane region" description="Helical" evidence="6">
    <location>
        <begin position="157"/>
        <end position="175"/>
    </location>
</feature>
<feature type="transmembrane region" description="Helical" evidence="6">
    <location>
        <begin position="246"/>
        <end position="266"/>
    </location>
</feature>
<keyword evidence="4 6" id="KW-1133">Transmembrane helix</keyword>
<evidence type="ECO:0000256" key="1">
    <source>
        <dbReference type="ARBA" id="ARBA00004141"/>
    </source>
</evidence>
<evidence type="ECO:0000256" key="2">
    <source>
        <dbReference type="ARBA" id="ARBA00007362"/>
    </source>
</evidence>
<organism evidence="8 9">
    <name type="scientific">Pseudodonghicola xiamenensis</name>
    <dbReference type="NCBI Taxonomy" id="337702"/>
    <lineage>
        <taxon>Bacteria</taxon>
        <taxon>Pseudomonadati</taxon>
        <taxon>Pseudomonadota</taxon>
        <taxon>Alphaproteobacteria</taxon>
        <taxon>Rhodobacterales</taxon>
        <taxon>Paracoccaceae</taxon>
        <taxon>Pseudodonghicola</taxon>
    </lineage>
</organism>
<evidence type="ECO:0000256" key="6">
    <source>
        <dbReference type="SAM" id="Phobius"/>
    </source>
</evidence>
<feature type="domain" description="EamA" evidence="7">
    <location>
        <begin position="11"/>
        <end position="143"/>
    </location>
</feature>
<dbReference type="Proteomes" id="UP000611500">
    <property type="component" value="Unassembled WGS sequence"/>
</dbReference>
<protein>
    <recommendedName>
        <fullName evidence="7">EamA domain-containing protein</fullName>
    </recommendedName>
</protein>
<dbReference type="PANTHER" id="PTHR32322">
    <property type="entry name" value="INNER MEMBRANE TRANSPORTER"/>
    <property type="match status" value="1"/>
</dbReference>
<dbReference type="SUPFAM" id="SSF103481">
    <property type="entry name" value="Multidrug resistance efflux transporter EmrE"/>
    <property type="match status" value="2"/>
</dbReference>
<dbReference type="Pfam" id="PF00892">
    <property type="entry name" value="EamA"/>
    <property type="match status" value="2"/>
</dbReference>
<feature type="transmembrane region" description="Helical" evidence="6">
    <location>
        <begin position="102"/>
        <end position="119"/>
    </location>
</feature>
<keyword evidence="3 6" id="KW-0812">Transmembrane</keyword>
<dbReference type="GO" id="GO:0016020">
    <property type="term" value="C:membrane"/>
    <property type="evidence" value="ECO:0007669"/>
    <property type="project" value="UniProtKB-SubCell"/>
</dbReference>
<feature type="transmembrane region" description="Helical" evidence="6">
    <location>
        <begin position="187"/>
        <end position="205"/>
    </location>
</feature>
<proteinExistence type="inferred from homology"/>
<accession>A0A8J3MCZ6</accession>
<evidence type="ECO:0000259" key="7">
    <source>
        <dbReference type="Pfam" id="PF00892"/>
    </source>
</evidence>
<dbReference type="AlphaFoldDB" id="A0A8J3MCZ6"/>
<dbReference type="InterPro" id="IPR037185">
    <property type="entry name" value="EmrE-like"/>
</dbReference>
<evidence type="ECO:0000256" key="4">
    <source>
        <dbReference type="ARBA" id="ARBA00022989"/>
    </source>
</evidence>
<comment type="subcellular location">
    <subcellularLocation>
        <location evidence="1">Membrane</location>
        <topology evidence="1">Multi-pass membrane protein</topology>
    </subcellularLocation>
</comment>
<reference evidence="8" key="2">
    <citation type="submission" date="2020-09" db="EMBL/GenBank/DDBJ databases">
        <authorList>
            <person name="Sun Q."/>
            <person name="Zhou Y."/>
        </authorList>
    </citation>
    <scope>NUCLEOTIDE SEQUENCE</scope>
    <source>
        <strain evidence="8">CGMCC 1.7081</strain>
    </source>
</reference>
<name>A0A8J3MCZ6_9RHOB</name>
<comment type="similarity">
    <text evidence="2">Belongs to the EamA transporter family.</text>
</comment>
<dbReference type="RefSeq" id="WP_028092061.1">
    <property type="nucleotide sequence ID" value="NZ_BNAP01000001.1"/>
</dbReference>
<evidence type="ECO:0000313" key="9">
    <source>
        <dbReference type="Proteomes" id="UP000611500"/>
    </source>
</evidence>
<feature type="transmembrane region" description="Helical" evidence="6">
    <location>
        <begin position="69"/>
        <end position="90"/>
    </location>
</feature>
<dbReference type="InterPro" id="IPR050638">
    <property type="entry name" value="AA-Vitamin_Transporters"/>
</dbReference>
<feature type="domain" description="EamA" evidence="7">
    <location>
        <begin position="153"/>
        <end position="289"/>
    </location>
</feature>
<dbReference type="EMBL" id="BNAP01000001">
    <property type="protein sequence ID" value="GHG80142.1"/>
    <property type="molecule type" value="Genomic_DNA"/>
</dbReference>
<feature type="transmembrane region" description="Helical" evidence="6">
    <location>
        <begin position="272"/>
        <end position="289"/>
    </location>
</feature>
<evidence type="ECO:0000256" key="3">
    <source>
        <dbReference type="ARBA" id="ARBA00022692"/>
    </source>
</evidence>
<keyword evidence="9" id="KW-1185">Reference proteome</keyword>
<evidence type="ECO:0000313" key="8">
    <source>
        <dbReference type="EMBL" id="GHG80142.1"/>
    </source>
</evidence>
<evidence type="ECO:0000256" key="5">
    <source>
        <dbReference type="ARBA" id="ARBA00023136"/>
    </source>
</evidence>
<feature type="transmembrane region" description="Helical" evidence="6">
    <location>
        <begin position="126"/>
        <end position="145"/>
    </location>
</feature>
<dbReference type="PANTHER" id="PTHR32322:SF2">
    <property type="entry name" value="EAMA DOMAIN-CONTAINING PROTEIN"/>
    <property type="match status" value="1"/>
</dbReference>